<dbReference type="PANTHER" id="PTHR46601:SF2">
    <property type="entry name" value="UBIQUITIN-LIKE PROTEASE FAMILY PROFILE DOMAIN-CONTAINING PROTEIN"/>
    <property type="match status" value="1"/>
</dbReference>
<proteinExistence type="predicted"/>
<name>A0ABD1KK51_9TELE</name>
<evidence type="ECO:0000256" key="1">
    <source>
        <dbReference type="SAM" id="MobiDB-lite"/>
    </source>
</evidence>
<reference evidence="2 3" key="1">
    <citation type="submission" date="2024-09" db="EMBL/GenBank/DDBJ databases">
        <title>A chromosome-level genome assembly of Gray's grenadier anchovy, Coilia grayii.</title>
        <authorList>
            <person name="Fu Z."/>
        </authorList>
    </citation>
    <scope>NUCLEOTIDE SEQUENCE [LARGE SCALE GENOMIC DNA]</scope>
    <source>
        <strain evidence="2">G4</strain>
        <tissue evidence="2">Muscle</tissue>
    </source>
</reference>
<gene>
    <name evidence="2" type="ORF">ACEWY4_005947</name>
</gene>
<evidence type="ECO:0000313" key="3">
    <source>
        <dbReference type="Proteomes" id="UP001591681"/>
    </source>
</evidence>
<dbReference type="EMBL" id="JBHFQA010000005">
    <property type="protein sequence ID" value="KAL2099467.1"/>
    <property type="molecule type" value="Genomic_DNA"/>
</dbReference>
<evidence type="ECO:0000313" key="2">
    <source>
        <dbReference type="EMBL" id="KAL2099467.1"/>
    </source>
</evidence>
<dbReference type="AlphaFoldDB" id="A0ABD1KK51"/>
<dbReference type="PANTHER" id="PTHR46601">
    <property type="entry name" value="ULP_PROTEASE DOMAIN-CONTAINING PROTEIN"/>
    <property type="match status" value="1"/>
</dbReference>
<dbReference type="Proteomes" id="UP001591681">
    <property type="component" value="Unassembled WGS sequence"/>
</dbReference>
<feature type="region of interest" description="Disordered" evidence="1">
    <location>
        <begin position="1"/>
        <end position="21"/>
    </location>
</feature>
<accession>A0ABD1KK51</accession>
<organism evidence="2 3">
    <name type="scientific">Coilia grayii</name>
    <name type="common">Gray's grenadier anchovy</name>
    <dbReference type="NCBI Taxonomy" id="363190"/>
    <lineage>
        <taxon>Eukaryota</taxon>
        <taxon>Metazoa</taxon>
        <taxon>Chordata</taxon>
        <taxon>Craniata</taxon>
        <taxon>Vertebrata</taxon>
        <taxon>Euteleostomi</taxon>
        <taxon>Actinopterygii</taxon>
        <taxon>Neopterygii</taxon>
        <taxon>Teleostei</taxon>
        <taxon>Clupei</taxon>
        <taxon>Clupeiformes</taxon>
        <taxon>Clupeoidei</taxon>
        <taxon>Engraulidae</taxon>
        <taxon>Coilinae</taxon>
        <taxon>Coilia</taxon>
    </lineage>
</organism>
<protein>
    <submittedName>
        <fullName evidence="2">Uncharacterized protein</fullName>
    </submittedName>
</protein>
<feature type="region of interest" description="Disordered" evidence="1">
    <location>
        <begin position="141"/>
        <end position="160"/>
    </location>
</feature>
<sequence length="817" mass="94659">MAKLSAAEKQKLYRQRRDADPVRRAEYLEKRRQGYVSDIVNKKRKNVGELSERERRAQRKAWRVNQARHRQRMRAVQTVLTPNSSPDRSPSIPRCVCLCMQREQGRAVRRNHSQRKRRKILKLENKIKQLTKQCNKYKRRCSRYTKQQQQAASPGSPSTRVRKFLQGQSVISPVKKTLTFHYALLDDLREKYKASRTGKAKRAIASIQAGRQIRRYKFQSLCQKSLSFSYKAGKELRSKCEDASGKRALVRQFYLRDDVSRLTTGKKNTITIQKVKKQRRLLCDFLQNLHIKFVAEHGDVSYTFFCRHRPFLVVKPNAQDRETCQCKTHENLQFMADTLYKHGLLDSKNVDQMADATVCNAISPHDAKVCAYGDCMACKSKAYPFTKPPSKNEVTLTQWCLVKTDSKQEQEKHNTITVKRDVTETEDEIATQFQERLFHFRRHLYNIRWQYKAYRHLRETLTPKDCLIHIDFSENFTCKYATEIQSVHFGGSHQQATLHTGVLYVHDQPPMSFATISPSRRHDPVAIWAHLDPILDMVQSEYSDVQHLHFFSDGPATQYRQKGNFFMISSEPHQKGFKKITWNFFEASHGKGAPDGVGGALKRSADALICHGRDIPDARALYQVLMESGTQVKLFYVSNEDVEERSRKMQEVALSAIKGTMKIHQVLSLTPGVLKYRDVSCFCQAGENVWDCPCYGLQNIVIGAVPPTQKDQTEPQTQRPDVIESHHCGQWCIVNYDGQPYPGIILTVEEQNVQIKCMHRTGRYDLNRFYWPSPIEDLNWYAENQIMCLMPEPVAANKRYIELDDKIWAFLKAELGC</sequence>
<comment type="caution">
    <text evidence="2">The sequence shown here is derived from an EMBL/GenBank/DDBJ whole genome shotgun (WGS) entry which is preliminary data.</text>
</comment>
<keyword evidence="3" id="KW-1185">Reference proteome</keyword>